<keyword evidence="10" id="KW-0325">Glycoprotein</keyword>
<evidence type="ECO:0000256" key="1">
    <source>
        <dbReference type="ARBA" id="ARBA00004141"/>
    </source>
</evidence>
<evidence type="ECO:0000256" key="14">
    <source>
        <dbReference type="SAM" id="Phobius"/>
    </source>
</evidence>
<dbReference type="EMBL" id="KN716739">
    <property type="protein sequence ID" value="KJH41905.1"/>
    <property type="molecule type" value="Genomic_DNA"/>
</dbReference>
<comment type="subcellular location">
    <subcellularLocation>
        <location evidence="1">Membrane</location>
        <topology evidence="1">Multi-pass membrane protein</topology>
    </subcellularLocation>
</comment>
<evidence type="ECO:0000256" key="11">
    <source>
        <dbReference type="ARBA" id="ARBA00023201"/>
    </source>
</evidence>
<reference evidence="15 16" key="1">
    <citation type="submission" date="2013-11" db="EMBL/GenBank/DDBJ databases">
        <title>Draft genome of the bovine lungworm Dictyocaulus viviparus.</title>
        <authorList>
            <person name="Mitreva M."/>
        </authorList>
    </citation>
    <scope>NUCLEOTIDE SEQUENCE [LARGE SCALE GENOMIC DNA]</scope>
    <source>
        <strain evidence="15 16">HannoverDv2000</strain>
    </source>
</reference>
<dbReference type="Proteomes" id="UP000053766">
    <property type="component" value="Unassembled WGS sequence"/>
</dbReference>
<evidence type="ECO:0000313" key="16">
    <source>
        <dbReference type="Proteomes" id="UP000053766"/>
    </source>
</evidence>
<evidence type="ECO:0000256" key="8">
    <source>
        <dbReference type="ARBA" id="ARBA00023065"/>
    </source>
</evidence>
<dbReference type="OrthoDB" id="5874059at2759"/>
<organism evidence="15 16">
    <name type="scientific">Dictyocaulus viviparus</name>
    <name type="common">Bovine lungworm</name>
    <dbReference type="NCBI Taxonomy" id="29172"/>
    <lineage>
        <taxon>Eukaryota</taxon>
        <taxon>Metazoa</taxon>
        <taxon>Ecdysozoa</taxon>
        <taxon>Nematoda</taxon>
        <taxon>Chromadorea</taxon>
        <taxon>Rhabditida</taxon>
        <taxon>Rhabditina</taxon>
        <taxon>Rhabditomorpha</taxon>
        <taxon>Strongyloidea</taxon>
        <taxon>Metastrongylidae</taxon>
        <taxon>Dictyocaulus</taxon>
    </lineage>
</organism>
<evidence type="ECO:0000256" key="4">
    <source>
        <dbReference type="ARBA" id="ARBA00022461"/>
    </source>
</evidence>
<dbReference type="GO" id="GO:0015280">
    <property type="term" value="F:ligand-gated sodium channel activity"/>
    <property type="evidence" value="ECO:0007669"/>
    <property type="project" value="TreeGrafter"/>
</dbReference>
<gene>
    <name evidence="15" type="ORF">DICVIV_12109</name>
</gene>
<evidence type="ECO:0000256" key="2">
    <source>
        <dbReference type="ARBA" id="ARBA00007193"/>
    </source>
</evidence>
<evidence type="ECO:0000256" key="7">
    <source>
        <dbReference type="ARBA" id="ARBA00023053"/>
    </source>
</evidence>
<evidence type="ECO:0008006" key="17">
    <source>
        <dbReference type="Google" id="ProtNLM"/>
    </source>
</evidence>
<keyword evidence="5 13" id="KW-0812">Transmembrane</keyword>
<evidence type="ECO:0000256" key="13">
    <source>
        <dbReference type="RuleBase" id="RU000679"/>
    </source>
</evidence>
<evidence type="ECO:0000256" key="5">
    <source>
        <dbReference type="ARBA" id="ARBA00022692"/>
    </source>
</evidence>
<keyword evidence="16" id="KW-1185">Reference proteome</keyword>
<evidence type="ECO:0000256" key="12">
    <source>
        <dbReference type="ARBA" id="ARBA00023303"/>
    </source>
</evidence>
<name>A0A0D8XBB6_DICVI</name>
<evidence type="ECO:0000256" key="10">
    <source>
        <dbReference type="ARBA" id="ARBA00023180"/>
    </source>
</evidence>
<evidence type="ECO:0000256" key="6">
    <source>
        <dbReference type="ARBA" id="ARBA00022989"/>
    </source>
</evidence>
<dbReference type="Gene3D" id="1.10.287.770">
    <property type="entry name" value="YojJ-like"/>
    <property type="match status" value="1"/>
</dbReference>
<proteinExistence type="inferred from homology"/>
<keyword evidence="11 13" id="KW-0739">Sodium transport</keyword>
<dbReference type="PANTHER" id="PTHR11690">
    <property type="entry name" value="AMILORIDE-SENSITIVE SODIUM CHANNEL-RELATED"/>
    <property type="match status" value="1"/>
</dbReference>
<dbReference type="Pfam" id="PF00858">
    <property type="entry name" value="ASC"/>
    <property type="match status" value="1"/>
</dbReference>
<feature type="transmembrane region" description="Helical" evidence="14">
    <location>
        <begin position="310"/>
        <end position="333"/>
    </location>
</feature>
<dbReference type="InterPro" id="IPR001873">
    <property type="entry name" value="ENaC"/>
</dbReference>
<dbReference type="PANTHER" id="PTHR11690:SF1">
    <property type="entry name" value="DEGENERIN LIKE"/>
    <property type="match status" value="1"/>
</dbReference>
<evidence type="ECO:0000256" key="9">
    <source>
        <dbReference type="ARBA" id="ARBA00023136"/>
    </source>
</evidence>
<keyword evidence="12 13" id="KW-0407">Ion channel</keyword>
<comment type="similarity">
    <text evidence="2 13">Belongs to the amiloride-sensitive sodium channel (TC 1.A.6) family.</text>
</comment>
<evidence type="ECO:0000313" key="15">
    <source>
        <dbReference type="EMBL" id="KJH41905.1"/>
    </source>
</evidence>
<evidence type="ECO:0000256" key="3">
    <source>
        <dbReference type="ARBA" id="ARBA00022448"/>
    </source>
</evidence>
<dbReference type="GO" id="GO:0005886">
    <property type="term" value="C:plasma membrane"/>
    <property type="evidence" value="ECO:0007669"/>
    <property type="project" value="TreeGrafter"/>
</dbReference>
<keyword evidence="3 13" id="KW-0813">Transport</keyword>
<keyword evidence="9 14" id="KW-0472">Membrane</keyword>
<accession>A0A0D8XBB6</accession>
<keyword evidence="4 13" id="KW-0894">Sodium channel</keyword>
<dbReference type="AlphaFoldDB" id="A0A0D8XBB6"/>
<reference evidence="16" key="2">
    <citation type="journal article" date="2016" name="Sci. Rep.">
        <title>Dictyocaulus viviparus genome, variome and transcriptome elucidate lungworm biology and support future intervention.</title>
        <authorList>
            <person name="McNulty S.N."/>
            <person name="Strube C."/>
            <person name="Rosa B.A."/>
            <person name="Martin J.C."/>
            <person name="Tyagi R."/>
            <person name="Choi Y.J."/>
            <person name="Wang Q."/>
            <person name="Hallsworth Pepin K."/>
            <person name="Zhang X."/>
            <person name="Ozersky P."/>
            <person name="Wilson R.K."/>
            <person name="Sternberg P.W."/>
            <person name="Gasser R.B."/>
            <person name="Mitreva M."/>
        </authorList>
    </citation>
    <scope>NUCLEOTIDE SEQUENCE [LARGE SCALE GENOMIC DNA]</scope>
    <source>
        <strain evidence="16">HannoverDv2000</strain>
    </source>
</reference>
<keyword evidence="7" id="KW-0915">Sodium</keyword>
<sequence>MRSRIGHVKTDVGHDVIRYLIAGSGFAHVEVYRWNLTYRFELNNLYYQWRGNRTQFDMFDFVFNKNGYKCNEMFLSCHSGPREFDCCSAFVPTYVMLRGRCYRLIEDYYQSDIYLSDNLVVYFNQLQGLLLPITSRPQMIIYLGDEHKEIGLYPRIYLNINNWNNLRFIQRRITMLPERSLCSNDPQNQGISTCFVYNWVNRVMLPTLNCTLPFFKDVLPYTANLSLCEPLTVVFNYYIITSRKYEEYDCLPACERVENRWQMTTSVDKYPLRHYGFVVDVSFYQLEYDHYTETRLITPARFISELGNQISFFIGCSLMTFVQLLFTVMMFIFKHIRKTYHVFIRCIIMARKNY</sequence>
<keyword evidence="8 13" id="KW-0406">Ion transport</keyword>
<protein>
    <recommendedName>
        <fullName evidence="17">Amiloride-sensitive sodium channel</fullName>
    </recommendedName>
</protein>
<keyword evidence="6 14" id="KW-1133">Transmembrane helix</keyword>